<gene>
    <name evidence="1" type="ORF">LNQ49_16995</name>
</gene>
<reference evidence="1" key="1">
    <citation type="submission" date="2021-11" db="EMBL/GenBank/DDBJ databases">
        <title>Description of novel Flavobacterium species.</title>
        <authorList>
            <person name="Saticioglu I.B."/>
            <person name="Ay H."/>
            <person name="Altun S."/>
            <person name="Duman M."/>
        </authorList>
    </citation>
    <scope>NUCLEOTIDE SEQUENCE</scope>
    <source>
        <strain evidence="1">F-65</strain>
    </source>
</reference>
<dbReference type="Proteomes" id="UP001430919">
    <property type="component" value="Unassembled WGS sequence"/>
</dbReference>
<proteinExistence type="predicted"/>
<name>A0ABS8MYU6_9FLAO</name>
<sequence length="157" mass="18426">MFNELLEIIELTKIKEFKTDITYEQIFQAKEIIKKAPESSQHLFLILCAMNLINAAIKTKKFKDEIHYGMLKPKVSGLLMTILDINTINLDVEFYIDKLKQCAYIEIYDLQFGFHNITIYKELEDFINSPLNKAKIWKEVPLQKIAGELFDYAIKKN</sequence>
<comment type="caution">
    <text evidence="1">The sequence shown here is derived from an EMBL/GenBank/DDBJ whole genome shotgun (WGS) entry which is preliminary data.</text>
</comment>
<dbReference type="RefSeq" id="WP_229990214.1">
    <property type="nucleotide sequence ID" value="NZ_JAJJMO010000001.1"/>
</dbReference>
<organism evidence="1 2">
    <name type="scientific">Flavobacterium pisciphilum</name>
    <dbReference type="NCBI Taxonomy" id="2893755"/>
    <lineage>
        <taxon>Bacteria</taxon>
        <taxon>Pseudomonadati</taxon>
        <taxon>Bacteroidota</taxon>
        <taxon>Flavobacteriia</taxon>
        <taxon>Flavobacteriales</taxon>
        <taxon>Flavobacteriaceae</taxon>
        <taxon>Flavobacterium</taxon>
    </lineage>
</organism>
<evidence type="ECO:0000313" key="2">
    <source>
        <dbReference type="Proteomes" id="UP001430919"/>
    </source>
</evidence>
<keyword evidence="2" id="KW-1185">Reference proteome</keyword>
<protein>
    <submittedName>
        <fullName evidence="1">Uncharacterized protein</fullName>
    </submittedName>
</protein>
<accession>A0ABS8MYU6</accession>
<evidence type="ECO:0000313" key="1">
    <source>
        <dbReference type="EMBL" id="MCC9073277.1"/>
    </source>
</evidence>
<dbReference type="EMBL" id="JAJJMO010000001">
    <property type="protein sequence ID" value="MCC9073277.1"/>
    <property type="molecule type" value="Genomic_DNA"/>
</dbReference>